<feature type="region of interest" description="Disordered" evidence="1">
    <location>
        <begin position="133"/>
        <end position="154"/>
    </location>
</feature>
<sequence>MGSVETLTGSLTSSSSSHEHNNNYDEHTRFEFSFTMNDDNRKMMREISDIEVLREGDSFAKIHREELFEDTELVVPSSRRPHQKSLVELAGEVLAKTEPILAEAKGNLEDLSSRISSSYSSSSPVQDEFITSHTFSQPSTPTKSRSTLPPTSTLLGLSCEELPRLDSSLPSPGGKSVHSLSSLSPNRSFLQRAWLHTLSRTKKTKKRSLNAAFDALPPKAPIASTPNSRSKLRSQNRSELALLEPIPAPTSLPQKTPLIPRSNSAGESIPHRLDNTSQDFRDDDEHDIDVEDDYLNSSHQVSHVATSDLRKIELQDKLKSASEVGFSCALQEDESANEMEVKRIPEPIFHHPQNLPPTYATLRHAKNSTGGNPHSQGYFTLDPRRQGSKHYKKSMRDKSLLYGIKQYNLEPKRGIEYLLNAGFLPENDAKSVAQFLFREGRLSKRQIGKYIGGHEEFNREVLHQFVRCHEFTHLNPVQALRQFLWSFRLPGEAMQIDRLMVSFANRYCEQNPKLFQNVDTCYILSFSIIMLNTALHNPNVKPKITIEQFIKQNKGIDSGRDLAPDVLEQIYRSIKEEPFKIPNETYDDLMYTFFSPEREGWLMKQGGSWKNWKRRWFVLSDRCLYYFQHTAENVPKGIIPLENVKVRLMDNVDSKSFCFELYSECTSVVKGCKTDNKGNVVQGKHKSYRMSASSEEERSDWVKAIKGSAINNEFEFTIAGKKAALRRMKQNPLSLPNTPQKQTPAKLGQGRTPALKSSTPRKLHMDDSTTPIRESQAI</sequence>
<dbReference type="SUPFAM" id="SSF48425">
    <property type="entry name" value="Sec7 domain"/>
    <property type="match status" value="1"/>
</dbReference>
<dbReference type="STRING" id="6832.A0A553PT01"/>
<dbReference type="AlphaFoldDB" id="A0A553PT01"/>
<gene>
    <name evidence="4" type="ORF">TCAL_09275</name>
</gene>
<dbReference type="PANTHER" id="PTHR10663">
    <property type="entry name" value="GUANYL-NUCLEOTIDE EXCHANGE FACTOR"/>
    <property type="match status" value="1"/>
</dbReference>
<dbReference type="GO" id="GO:0032012">
    <property type="term" value="P:regulation of ARF protein signal transduction"/>
    <property type="evidence" value="ECO:0007669"/>
    <property type="project" value="InterPro"/>
</dbReference>
<feature type="compositionally biased region" description="Low complexity" evidence="1">
    <location>
        <begin position="1"/>
        <end position="16"/>
    </location>
</feature>
<dbReference type="InterPro" id="IPR035999">
    <property type="entry name" value="Sec7_dom_sf"/>
</dbReference>
<feature type="region of interest" description="Disordered" evidence="1">
    <location>
        <begin position="1"/>
        <end position="23"/>
    </location>
</feature>
<comment type="caution">
    <text evidence="4">The sequence shown here is derived from an EMBL/GenBank/DDBJ whole genome shotgun (WGS) entry which is preliminary data.</text>
</comment>
<feature type="region of interest" description="Disordered" evidence="1">
    <location>
        <begin position="732"/>
        <end position="778"/>
    </location>
</feature>
<dbReference type="EMBL" id="VCGU01000001">
    <property type="protein sequence ID" value="TRY80813.1"/>
    <property type="molecule type" value="Genomic_DNA"/>
</dbReference>
<dbReference type="SMART" id="SM00222">
    <property type="entry name" value="Sec7"/>
    <property type="match status" value="1"/>
</dbReference>
<dbReference type="InterPro" id="IPR001849">
    <property type="entry name" value="PH_domain"/>
</dbReference>
<evidence type="ECO:0000256" key="1">
    <source>
        <dbReference type="SAM" id="MobiDB-lite"/>
    </source>
</evidence>
<accession>A0A553PT01</accession>
<dbReference type="Pfam" id="PF00169">
    <property type="entry name" value="PH"/>
    <property type="match status" value="1"/>
</dbReference>
<dbReference type="Proteomes" id="UP000318571">
    <property type="component" value="Chromosome 12"/>
</dbReference>
<dbReference type="Gene3D" id="1.10.1000.11">
    <property type="entry name" value="Arf Nucleotide-binding Site Opener,domain 2"/>
    <property type="match status" value="1"/>
</dbReference>
<dbReference type="OrthoDB" id="430364at2759"/>
<name>A0A553PT01_TIGCA</name>
<evidence type="ECO:0000313" key="4">
    <source>
        <dbReference type="EMBL" id="TRY80813.1"/>
    </source>
</evidence>
<dbReference type="PANTHER" id="PTHR10663:SF402">
    <property type="entry name" value="MIP16918P"/>
    <property type="match status" value="1"/>
</dbReference>
<dbReference type="SMART" id="SM00233">
    <property type="entry name" value="PH"/>
    <property type="match status" value="1"/>
</dbReference>
<dbReference type="Gene3D" id="2.30.29.30">
    <property type="entry name" value="Pleckstrin-homology domain (PH domain)/Phosphotyrosine-binding domain (PTB)"/>
    <property type="match status" value="1"/>
</dbReference>
<feature type="compositionally biased region" description="Low complexity" evidence="1">
    <location>
        <begin position="138"/>
        <end position="154"/>
    </location>
</feature>
<evidence type="ECO:0000313" key="5">
    <source>
        <dbReference type="Proteomes" id="UP000318571"/>
    </source>
</evidence>
<evidence type="ECO:0008006" key="6">
    <source>
        <dbReference type="Google" id="ProtNLM"/>
    </source>
</evidence>
<organism evidence="4 5">
    <name type="scientific">Tigriopus californicus</name>
    <name type="common">Marine copepod</name>
    <dbReference type="NCBI Taxonomy" id="6832"/>
    <lineage>
        <taxon>Eukaryota</taxon>
        <taxon>Metazoa</taxon>
        <taxon>Ecdysozoa</taxon>
        <taxon>Arthropoda</taxon>
        <taxon>Crustacea</taxon>
        <taxon>Multicrustacea</taxon>
        <taxon>Hexanauplia</taxon>
        <taxon>Copepoda</taxon>
        <taxon>Harpacticoida</taxon>
        <taxon>Harpacticidae</taxon>
        <taxon>Tigriopus</taxon>
    </lineage>
</organism>
<dbReference type="PROSITE" id="PS50190">
    <property type="entry name" value="SEC7"/>
    <property type="match status" value="1"/>
</dbReference>
<dbReference type="FunFam" id="2.30.29.30:FF:000286">
    <property type="entry name" value="PH-protein kinase domain containing protein"/>
    <property type="match status" value="1"/>
</dbReference>
<dbReference type="InterPro" id="IPR000904">
    <property type="entry name" value="Sec7_dom"/>
</dbReference>
<feature type="compositionally biased region" description="Polar residues" evidence="1">
    <location>
        <begin position="224"/>
        <end position="238"/>
    </location>
</feature>
<dbReference type="Gene3D" id="1.10.220.20">
    <property type="match status" value="1"/>
</dbReference>
<dbReference type="PROSITE" id="PS50003">
    <property type="entry name" value="PH_DOMAIN"/>
    <property type="match status" value="1"/>
</dbReference>
<proteinExistence type="predicted"/>
<dbReference type="CDD" id="cd00171">
    <property type="entry name" value="Sec7"/>
    <property type="match status" value="1"/>
</dbReference>
<dbReference type="GO" id="GO:0005085">
    <property type="term" value="F:guanyl-nucleotide exchange factor activity"/>
    <property type="evidence" value="ECO:0007669"/>
    <property type="project" value="InterPro"/>
</dbReference>
<feature type="compositionally biased region" description="Polar residues" evidence="1">
    <location>
        <begin position="768"/>
        <end position="778"/>
    </location>
</feature>
<feature type="compositionally biased region" description="Polar residues" evidence="1">
    <location>
        <begin position="732"/>
        <end position="743"/>
    </location>
</feature>
<feature type="domain" description="PH" evidence="2">
    <location>
        <begin position="595"/>
        <end position="710"/>
    </location>
</feature>
<feature type="domain" description="SEC7" evidence="3">
    <location>
        <begin position="389"/>
        <end position="577"/>
    </location>
</feature>
<reference evidence="4 5" key="1">
    <citation type="journal article" date="2018" name="Nat. Ecol. Evol.">
        <title>Genomic signatures of mitonuclear coevolution across populations of Tigriopus californicus.</title>
        <authorList>
            <person name="Barreto F.S."/>
            <person name="Watson E.T."/>
            <person name="Lima T.G."/>
            <person name="Willett C.S."/>
            <person name="Edmands S."/>
            <person name="Li W."/>
            <person name="Burton R.S."/>
        </authorList>
    </citation>
    <scope>NUCLEOTIDE SEQUENCE [LARGE SCALE GENOMIC DNA]</scope>
    <source>
        <strain evidence="4 5">San Diego</strain>
    </source>
</reference>
<protein>
    <recommendedName>
        <fullName evidence="6">SEC7 domain-containing protein</fullName>
    </recommendedName>
</protein>
<evidence type="ECO:0000259" key="2">
    <source>
        <dbReference type="PROSITE" id="PS50003"/>
    </source>
</evidence>
<dbReference type="FunFam" id="1.10.1000.11:FF:000002">
    <property type="entry name" value="Cytohesin 1"/>
    <property type="match status" value="1"/>
</dbReference>
<dbReference type="SUPFAM" id="SSF50729">
    <property type="entry name" value="PH domain-like"/>
    <property type="match status" value="1"/>
</dbReference>
<evidence type="ECO:0000259" key="3">
    <source>
        <dbReference type="PROSITE" id="PS50190"/>
    </source>
</evidence>
<feature type="region of interest" description="Disordered" evidence="1">
    <location>
        <begin position="211"/>
        <end position="284"/>
    </location>
</feature>
<keyword evidence="5" id="KW-1185">Reference proteome</keyword>
<dbReference type="Pfam" id="PF01369">
    <property type="entry name" value="Sec7"/>
    <property type="match status" value="1"/>
</dbReference>
<dbReference type="InterPro" id="IPR011993">
    <property type="entry name" value="PH-like_dom_sf"/>
</dbReference>
<feature type="region of interest" description="Disordered" evidence="1">
    <location>
        <begin position="163"/>
        <end position="182"/>
    </location>
</feature>
<dbReference type="InterPro" id="IPR023394">
    <property type="entry name" value="Sec7_C_sf"/>
</dbReference>